<evidence type="ECO:0000313" key="2">
    <source>
        <dbReference type="Proteomes" id="UP000018888"/>
    </source>
</evidence>
<dbReference type="EMBL" id="AUPC02000013">
    <property type="protein sequence ID" value="POG81163.1"/>
    <property type="molecule type" value="Genomic_DNA"/>
</dbReference>
<accession>A0A2P4QU37</accession>
<name>A0A2P4QU37_RHIID</name>
<reference evidence="1 2" key="2">
    <citation type="journal article" date="2018" name="New Phytol.">
        <title>High intraspecific genome diversity in the model arbuscular mycorrhizal symbiont Rhizophagus irregularis.</title>
        <authorList>
            <person name="Chen E.C.H."/>
            <person name="Morin E."/>
            <person name="Beaudet D."/>
            <person name="Noel J."/>
            <person name="Yildirir G."/>
            <person name="Ndikumana S."/>
            <person name="Charron P."/>
            <person name="St-Onge C."/>
            <person name="Giorgi J."/>
            <person name="Kruger M."/>
            <person name="Marton T."/>
            <person name="Ropars J."/>
            <person name="Grigoriev I.V."/>
            <person name="Hainaut M."/>
            <person name="Henrissat B."/>
            <person name="Roux C."/>
            <person name="Martin F."/>
            <person name="Corradi N."/>
        </authorList>
    </citation>
    <scope>NUCLEOTIDE SEQUENCE [LARGE SCALE GENOMIC DNA]</scope>
    <source>
        <strain evidence="1 2">DAOM 197198</strain>
    </source>
</reference>
<proteinExistence type="predicted"/>
<keyword evidence="2" id="KW-1185">Reference proteome</keyword>
<dbReference type="Proteomes" id="UP000018888">
    <property type="component" value="Unassembled WGS sequence"/>
</dbReference>
<evidence type="ECO:0000313" key="1">
    <source>
        <dbReference type="EMBL" id="POG81163.1"/>
    </source>
</evidence>
<sequence length="93" mass="11067">MTSENKYCKFHETYNRQKWKIKSNNELKDMIEKQFNLTGDTFILMEYAINKLNDMDFKLKVMKVNLNNIKTRLSKTNALLNNTVSTVNVLRDE</sequence>
<comment type="caution">
    <text evidence="1">The sequence shown here is derived from an EMBL/GenBank/DDBJ whole genome shotgun (WGS) entry which is preliminary data.</text>
</comment>
<gene>
    <name evidence="1" type="ORF">GLOIN_2v1763790</name>
</gene>
<organism evidence="1 2">
    <name type="scientific">Rhizophagus irregularis (strain DAOM 181602 / DAOM 197198 / MUCL 43194)</name>
    <name type="common">Arbuscular mycorrhizal fungus</name>
    <name type="synonym">Glomus intraradices</name>
    <dbReference type="NCBI Taxonomy" id="747089"/>
    <lineage>
        <taxon>Eukaryota</taxon>
        <taxon>Fungi</taxon>
        <taxon>Fungi incertae sedis</taxon>
        <taxon>Mucoromycota</taxon>
        <taxon>Glomeromycotina</taxon>
        <taxon>Glomeromycetes</taxon>
        <taxon>Glomerales</taxon>
        <taxon>Glomeraceae</taxon>
        <taxon>Rhizophagus</taxon>
    </lineage>
</organism>
<reference evidence="1 2" key="1">
    <citation type="journal article" date="2013" name="Proc. Natl. Acad. Sci. U.S.A.">
        <title>Genome of an arbuscular mycorrhizal fungus provides insight into the oldest plant symbiosis.</title>
        <authorList>
            <person name="Tisserant E."/>
            <person name="Malbreil M."/>
            <person name="Kuo A."/>
            <person name="Kohler A."/>
            <person name="Symeonidi A."/>
            <person name="Balestrini R."/>
            <person name="Charron P."/>
            <person name="Duensing N."/>
            <person name="Frei Dit Frey N."/>
            <person name="Gianinazzi-Pearson V."/>
            <person name="Gilbert L.B."/>
            <person name="Handa Y."/>
            <person name="Herr J.R."/>
            <person name="Hijri M."/>
            <person name="Koul R."/>
            <person name="Kawaguchi M."/>
            <person name="Krajinski F."/>
            <person name="Lammers P.J."/>
            <person name="Masclaux F.G."/>
            <person name="Murat C."/>
            <person name="Morin E."/>
            <person name="Ndikumana S."/>
            <person name="Pagni M."/>
            <person name="Petitpierre D."/>
            <person name="Requena N."/>
            <person name="Rosikiewicz P."/>
            <person name="Riley R."/>
            <person name="Saito K."/>
            <person name="San Clemente H."/>
            <person name="Shapiro H."/>
            <person name="van Tuinen D."/>
            <person name="Becard G."/>
            <person name="Bonfante P."/>
            <person name="Paszkowski U."/>
            <person name="Shachar-Hill Y.Y."/>
            <person name="Tuskan G.A."/>
            <person name="Young P.W."/>
            <person name="Sanders I.R."/>
            <person name="Henrissat B."/>
            <person name="Rensing S.A."/>
            <person name="Grigoriev I.V."/>
            <person name="Corradi N."/>
            <person name="Roux C."/>
            <person name="Martin F."/>
        </authorList>
    </citation>
    <scope>NUCLEOTIDE SEQUENCE [LARGE SCALE GENOMIC DNA]</scope>
    <source>
        <strain evidence="1 2">DAOM 197198</strain>
    </source>
</reference>
<protein>
    <submittedName>
        <fullName evidence="1">Uncharacterized protein</fullName>
    </submittedName>
</protein>
<dbReference type="AlphaFoldDB" id="A0A2P4QU37"/>